<name>S8CNG5_9LAMI</name>
<proteinExistence type="predicted"/>
<dbReference type="EMBL" id="AUSU01002690">
    <property type="protein sequence ID" value="EPS68265.1"/>
    <property type="molecule type" value="Genomic_DNA"/>
</dbReference>
<organism evidence="1 2">
    <name type="scientific">Genlisea aurea</name>
    <dbReference type="NCBI Taxonomy" id="192259"/>
    <lineage>
        <taxon>Eukaryota</taxon>
        <taxon>Viridiplantae</taxon>
        <taxon>Streptophyta</taxon>
        <taxon>Embryophyta</taxon>
        <taxon>Tracheophyta</taxon>
        <taxon>Spermatophyta</taxon>
        <taxon>Magnoliopsida</taxon>
        <taxon>eudicotyledons</taxon>
        <taxon>Gunneridae</taxon>
        <taxon>Pentapetalae</taxon>
        <taxon>asterids</taxon>
        <taxon>lamiids</taxon>
        <taxon>Lamiales</taxon>
        <taxon>Lentibulariaceae</taxon>
        <taxon>Genlisea</taxon>
    </lineage>
</organism>
<protein>
    <submittedName>
        <fullName evidence="1">Uncharacterized protein</fullName>
    </submittedName>
</protein>
<accession>S8CNG5</accession>
<sequence length="66" mass="7533">MLEADHYGDYERISDPELSELYKDYKDCNGRVDDLFDITNFLWEVKLKDASTYAAAYAANSTANSV</sequence>
<keyword evidence="2" id="KW-1185">Reference proteome</keyword>
<dbReference type="Proteomes" id="UP000015453">
    <property type="component" value="Unassembled WGS sequence"/>
</dbReference>
<evidence type="ECO:0000313" key="2">
    <source>
        <dbReference type="Proteomes" id="UP000015453"/>
    </source>
</evidence>
<comment type="caution">
    <text evidence="1">The sequence shown here is derived from an EMBL/GenBank/DDBJ whole genome shotgun (WGS) entry which is preliminary data.</text>
</comment>
<reference evidence="1 2" key="1">
    <citation type="journal article" date="2013" name="BMC Genomics">
        <title>The miniature genome of a carnivorous plant Genlisea aurea contains a low number of genes and short non-coding sequences.</title>
        <authorList>
            <person name="Leushkin E.V."/>
            <person name="Sutormin R.A."/>
            <person name="Nabieva E.R."/>
            <person name="Penin A.A."/>
            <person name="Kondrashov A.S."/>
            <person name="Logacheva M.D."/>
        </authorList>
    </citation>
    <scope>NUCLEOTIDE SEQUENCE [LARGE SCALE GENOMIC DNA]</scope>
</reference>
<evidence type="ECO:0000313" key="1">
    <source>
        <dbReference type="EMBL" id="EPS68265.1"/>
    </source>
</evidence>
<gene>
    <name evidence="1" type="ORF">M569_06506</name>
</gene>
<dbReference type="AlphaFoldDB" id="S8CNG5"/>